<dbReference type="InterPro" id="IPR011006">
    <property type="entry name" value="CheY-like_superfamily"/>
</dbReference>
<dbReference type="CDD" id="cd17574">
    <property type="entry name" value="REC_OmpR"/>
    <property type="match status" value="1"/>
</dbReference>
<evidence type="ECO:0000256" key="8">
    <source>
        <dbReference type="PROSITE-ProRule" id="PRU01091"/>
    </source>
</evidence>
<dbReference type="InterPro" id="IPR036388">
    <property type="entry name" value="WH-like_DNA-bd_sf"/>
</dbReference>
<dbReference type="STRING" id="263475.AMD00_05750"/>
<sequence>MKWQLLLVEDDIEIARVVRDTFLREGYGVAWATTGLEGWEDFQRNTYDLVLVDLMLPEMDGLTLCQNIRWKSDVPIIIISARKEDVDKVEGLHLGADDYLAKPFSLAELKARVESQLRRWRRYQGVPEINVKTTFANGLTIDLNNEKIYRNNEEIHLTQKEFALLTVMVQNPQRVFTKSELYQHIWQQVDADGLQTVTVHVKGLREKLKDPVKNPYFIQTVWGKGYRFIGEPL</sequence>
<dbReference type="Pfam" id="PF00072">
    <property type="entry name" value="Response_reg"/>
    <property type="match status" value="1"/>
</dbReference>
<reference evidence="12" key="1">
    <citation type="submission" date="2015-08" db="EMBL/GenBank/DDBJ databases">
        <title>Fjat-10028 dsm 16317.</title>
        <authorList>
            <person name="Liu B."/>
            <person name="Wang J."/>
            <person name="Zhu Y."/>
            <person name="Liu G."/>
            <person name="Chen Q."/>
            <person name="Chen Z."/>
            <person name="Lan J."/>
            <person name="Che J."/>
            <person name="Ge C."/>
            <person name="Shi H."/>
            <person name="Pan Z."/>
            <person name="Liu X."/>
        </authorList>
    </citation>
    <scope>NUCLEOTIDE SEQUENCE [LARGE SCALE GENOMIC DNA]</scope>
    <source>
        <strain evidence="12">DSM 16317</strain>
    </source>
</reference>
<organism evidence="11 12">
    <name type="scientific">Viridibacillus arvi</name>
    <dbReference type="NCBI Taxonomy" id="263475"/>
    <lineage>
        <taxon>Bacteria</taxon>
        <taxon>Bacillati</taxon>
        <taxon>Bacillota</taxon>
        <taxon>Bacilli</taxon>
        <taxon>Bacillales</taxon>
        <taxon>Caryophanaceae</taxon>
        <taxon>Viridibacillus</taxon>
    </lineage>
</organism>
<feature type="DNA-binding region" description="OmpR/PhoB-type" evidence="8">
    <location>
        <begin position="130"/>
        <end position="230"/>
    </location>
</feature>
<keyword evidence="5 8" id="KW-0238">DNA-binding</keyword>
<comment type="caution">
    <text evidence="11">The sequence shown here is derived from an EMBL/GenBank/DDBJ whole genome shotgun (WGS) entry which is preliminary data.</text>
</comment>
<evidence type="ECO:0000256" key="2">
    <source>
        <dbReference type="ARBA" id="ARBA00022553"/>
    </source>
</evidence>
<dbReference type="GO" id="GO:0005829">
    <property type="term" value="C:cytosol"/>
    <property type="evidence" value="ECO:0007669"/>
    <property type="project" value="TreeGrafter"/>
</dbReference>
<dbReference type="FunFam" id="1.10.10.10:FF:000018">
    <property type="entry name" value="DNA-binding response regulator ResD"/>
    <property type="match status" value="1"/>
</dbReference>
<dbReference type="CDD" id="cd00383">
    <property type="entry name" value="trans_reg_C"/>
    <property type="match status" value="1"/>
</dbReference>
<dbReference type="GO" id="GO:0032993">
    <property type="term" value="C:protein-DNA complex"/>
    <property type="evidence" value="ECO:0007669"/>
    <property type="project" value="TreeGrafter"/>
</dbReference>
<dbReference type="EMBL" id="LILB01000001">
    <property type="protein sequence ID" value="KOO51931.1"/>
    <property type="molecule type" value="Genomic_DNA"/>
</dbReference>
<proteinExistence type="predicted"/>
<dbReference type="GO" id="GO:0000156">
    <property type="term" value="F:phosphorelay response regulator activity"/>
    <property type="evidence" value="ECO:0007669"/>
    <property type="project" value="TreeGrafter"/>
</dbReference>
<evidence type="ECO:0000256" key="3">
    <source>
        <dbReference type="ARBA" id="ARBA00023012"/>
    </source>
</evidence>
<dbReference type="Gene3D" id="3.40.50.2300">
    <property type="match status" value="1"/>
</dbReference>
<evidence type="ECO:0000313" key="12">
    <source>
        <dbReference type="Proteomes" id="UP000036867"/>
    </source>
</evidence>
<protein>
    <submittedName>
        <fullName evidence="11">Regulator</fullName>
    </submittedName>
</protein>
<feature type="modified residue" description="4-aspartylphosphate" evidence="7">
    <location>
        <position position="53"/>
    </location>
</feature>
<dbReference type="GO" id="GO:0006355">
    <property type="term" value="P:regulation of DNA-templated transcription"/>
    <property type="evidence" value="ECO:0007669"/>
    <property type="project" value="InterPro"/>
</dbReference>
<dbReference type="InterPro" id="IPR001789">
    <property type="entry name" value="Sig_transdc_resp-reg_receiver"/>
</dbReference>
<feature type="domain" description="Response regulatory" evidence="9">
    <location>
        <begin position="4"/>
        <end position="117"/>
    </location>
</feature>
<dbReference type="Gene3D" id="6.10.250.690">
    <property type="match status" value="1"/>
</dbReference>
<dbReference type="GO" id="GO:0000976">
    <property type="term" value="F:transcription cis-regulatory region binding"/>
    <property type="evidence" value="ECO:0007669"/>
    <property type="project" value="TreeGrafter"/>
</dbReference>
<dbReference type="SMART" id="SM00862">
    <property type="entry name" value="Trans_reg_C"/>
    <property type="match status" value="1"/>
</dbReference>
<dbReference type="SUPFAM" id="SSF52172">
    <property type="entry name" value="CheY-like"/>
    <property type="match status" value="1"/>
</dbReference>
<keyword evidence="3" id="KW-0902">Two-component regulatory system</keyword>
<keyword evidence="4" id="KW-0805">Transcription regulation</keyword>
<evidence type="ECO:0000256" key="4">
    <source>
        <dbReference type="ARBA" id="ARBA00023015"/>
    </source>
</evidence>
<accession>A0A0M0LLQ4</accession>
<dbReference type="AlphaFoldDB" id="A0A0M0LLQ4"/>
<gene>
    <name evidence="11" type="ORF">AMD00_05750</name>
</gene>
<dbReference type="Proteomes" id="UP000036867">
    <property type="component" value="Unassembled WGS sequence"/>
</dbReference>
<dbReference type="OrthoDB" id="9790442at2"/>
<dbReference type="InterPro" id="IPR039420">
    <property type="entry name" value="WalR-like"/>
</dbReference>
<dbReference type="PANTHER" id="PTHR48111:SF26">
    <property type="entry name" value="STAGE 0 SPORULATION PROTEIN A HOMOLOG"/>
    <property type="match status" value="1"/>
</dbReference>
<dbReference type="Gene3D" id="1.10.10.10">
    <property type="entry name" value="Winged helix-like DNA-binding domain superfamily/Winged helix DNA-binding domain"/>
    <property type="match status" value="1"/>
</dbReference>
<keyword evidence="6" id="KW-0804">Transcription</keyword>
<dbReference type="PATRIC" id="fig|263475.3.peg.1579"/>
<dbReference type="SMART" id="SM00448">
    <property type="entry name" value="REC"/>
    <property type="match status" value="1"/>
</dbReference>
<dbReference type="PANTHER" id="PTHR48111">
    <property type="entry name" value="REGULATOR OF RPOS"/>
    <property type="match status" value="1"/>
</dbReference>
<evidence type="ECO:0000256" key="1">
    <source>
        <dbReference type="ARBA" id="ARBA00004496"/>
    </source>
</evidence>
<feature type="domain" description="OmpR/PhoB-type" evidence="10">
    <location>
        <begin position="130"/>
        <end position="230"/>
    </location>
</feature>
<dbReference type="Pfam" id="PF00486">
    <property type="entry name" value="Trans_reg_C"/>
    <property type="match status" value="1"/>
</dbReference>
<dbReference type="PROSITE" id="PS50110">
    <property type="entry name" value="RESPONSE_REGULATORY"/>
    <property type="match status" value="1"/>
</dbReference>
<comment type="subcellular location">
    <subcellularLocation>
        <location evidence="1">Cytoplasm</location>
    </subcellularLocation>
</comment>
<evidence type="ECO:0000256" key="5">
    <source>
        <dbReference type="ARBA" id="ARBA00023125"/>
    </source>
</evidence>
<name>A0A0M0LLQ4_9BACL</name>
<evidence type="ECO:0000259" key="10">
    <source>
        <dbReference type="PROSITE" id="PS51755"/>
    </source>
</evidence>
<keyword evidence="12" id="KW-1185">Reference proteome</keyword>
<keyword evidence="2 7" id="KW-0597">Phosphoprotein</keyword>
<evidence type="ECO:0000256" key="7">
    <source>
        <dbReference type="PROSITE-ProRule" id="PRU00169"/>
    </source>
</evidence>
<dbReference type="GeneID" id="301135606"/>
<evidence type="ECO:0000259" key="9">
    <source>
        <dbReference type="PROSITE" id="PS50110"/>
    </source>
</evidence>
<dbReference type="PROSITE" id="PS51755">
    <property type="entry name" value="OMPR_PHOB"/>
    <property type="match status" value="1"/>
</dbReference>
<dbReference type="RefSeq" id="WP_053416099.1">
    <property type="nucleotide sequence ID" value="NZ_LILB01000001.1"/>
</dbReference>
<evidence type="ECO:0000256" key="6">
    <source>
        <dbReference type="ARBA" id="ARBA00023163"/>
    </source>
</evidence>
<dbReference type="InterPro" id="IPR001867">
    <property type="entry name" value="OmpR/PhoB-type_DNA-bd"/>
</dbReference>
<evidence type="ECO:0000313" key="11">
    <source>
        <dbReference type="EMBL" id="KOO51931.1"/>
    </source>
</evidence>